<dbReference type="Gene3D" id="3.90.550.10">
    <property type="entry name" value="Spore Coat Polysaccharide Biosynthesis Protein SpsA, Chain A"/>
    <property type="match status" value="1"/>
</dbReference>
<comment type="caution">
    <text evidence="2">The sequence shown here is derived from an EMBL/GenBank/DDBJ whole genome shotgun (WGS) entry which is preliminary data.</text>
</comment>
<dbReference type="EMBL" id="JABSNM010000011">
    <property type="protein sequence ID" value="NRT56966.1"/>
    <property type="molecule type" value="Genomic_DNA"/>
</dbReference>
<gene>
    <name evidence="2" type="ORF">HNQ01_002715</name>
</gene>
<name>A0ABX2G3S5_9BURK</name>
<protein>
    <submittedName>
        <fullName evidence="2">Uncharacterized protein</fullName>
    </submittedName>
</protein>
<dbReference type="RefSeq" id="WP_173805973.1">
    <property type="nucleotide sequence ID" value="NZ_JABSNM010000011.1"/>
</dbReference>
<feature type="compositionally biased region" description="Low complexity" evidence="1">
    <location>
        <begin position="1"/>
        <end position="24"/>
    </location>
</feature>
<proteinExistence type="predicted"/>
<evidence type="ECO:0000256" key="1">
    <source>
        <dbReference type="SAM" id="MobiDB-lite"/>
    </source>
</evidence>
<organism evidence="2 3">
    <name type="scientific">Sphaerotilus uruguayifluvii</name>
    <dbReference type="NCBI Taxonomy" id="2735897"/>
    <lineage>
        <taxon>Bacteria</taxon>
        <taxon>Pseudomonadati</taxon>
        <taxon>Pseudomonadota</taxon>
        <taxon>Betaproteobacteria</taxon>
        <taxon>Burkholderiales</taxon>
        <taxon>Sphaerotilaceae</taxon>
        <taxon>Sphaerotilus</taxon>
    </lineage>
</organism>
<evidence type="ECO:0000313" key="2">
    <source>
        <dbReference type="EMBL" id="NRT56966.1"/>
    </source>
</evidence>
<sequence>MSMSLPDATLARPRAPAAPASLARIELRRPEPPADPVRPPDGRWLAVLPAARQVLAVGADAAMLAPWHRQHHPQAQWQALPLPAGGDLTALPLPPAGSVDLLLLSPGFFALTDADRWLARLGECCAPGARLSLALDNGCTLERMARLLEAGTAAAGDPQHDPARAHAPATVYKLLLDAGWLPHLAAHEPVETADPAFAQGVRQLAGLLGLGEGCVDEVHRMRRLHVLARRDDEGRAAAARPPRANAPFAVVVPTTDEAQLRANVLASPGLREVNARIAVCRGAASPGDAIVQAEAVCEAEWLLLCHQDVYFPPGFGQRLADELDAIPARERRHTLLGFIGVGVDAQGQRLMRAGQVIDRLIHMDHPGSGVALSFDEVAIVVSRDSIHRAAPEMGWHLWATDLCLTAISRHRVMPRLLSLPLFHNSRTGWSLPEAFVDSAERLIARHPAFAPIHTLCATLTPEFVASRRTLTASDAPAA</sequence>
<accession>A0ABX2G3S5</accession>
<dbReference type="Proteomes" id="UP001516061">
    <property type="component" value="Unassembled WGS sequence"/>
</dbReference>
<dbReference type="InterPro" id="IPR029063">
    <property type="entry name" value="SAM-dependent_MTases_sf"/>
</dbReference>
<dbReference type="Gene3D" id="3.40.50.150">
    <property type="entry name" value="Vaccinia Virus protein VP39"/>
    <property type="match status" value="1"/>
</dbReference>
<keyword evidence="3" id="KW-1185">Reference proteome</keyword>
<dbReference type="SUPFAM" id="SSF53335">
    <property type="entry name" value="S-adenosyl-L-methionine-dependent methyltransferases"/>
    <property type="match status" value="1"/>
</dbReference>
<feature type="region of interest" description="Disordered" evidence="1">
    <location>
        <begin position="1"/>
        <end position="40"/>
    </location>
</feature>
<reference evidence="2 3" key="1">
    <citation type="submission" date="2020-05" db="EMBL/GenBank/DDBJ databases">
        <title>Genomic Encyclopedia of Type Strains, Phase IV (KMG-V): Genome sequencing to study the core and pangenomes of soil and plant-associated prokaryotes.</title>
        <authorList>
            <person name="Whitman W."/>
        </authorList>
    </citation>
    <scope>NUCLEOTIDE SEQUENCE [LARGE SCALE GENOMIC DNA]</scope>
    <source>
        <strain evidence="2 3">C29</strain>
    </source>
</reference>
<evidence type="ECO:0000313" key="3">
    <source>
        <dbReference type="Proteomes" id="UP001516061"/>
    </source>
</evidence>
<dbReference type="InterPro" id="IPR029044">
    <property type="entry name" value="Nucleotide-diphossugar_trans"/>
</dbReference>